<dbReference type="EMBL" id="MAAO01000006">
    <property type="protein sequence ID" value="OUR96537.1"/>
    <property type="molecule type" value="Genomic_DNA"/>
</dbReference>
<dbReference type="GO" id="GO:0009103">
    <property type="term" value="P:lipopolysaccharide biosynthetic process"/>
    <property type="evidence" value="ECO:0007669"/>
    <property type="project" value="UniProtKB-KW"/>
</dbReference>
<keyword evidence="1 4" id="KW-0808">Transferase</keyword>
<reference evidence="5" key="1">
    <citation type="journal article" date="2017" name="Proc. Natl. Acad. Sci. U.S.A.">
        <title>Simulation of Deepwater Horizon oil plume reveals substrate specialization within a complex community of hydrocarbon-degraders.</title>
        <authorList>
            <person name="Hu P."/>
            <person name="Dubinsky E.A."/>
            <person name="Probst A.J."/>
            <person name="Wang J."/>
            <person name="Sieber C.M.K."/>
            <person name="Tom L.M."/>
            <person name="Gardinali P."/>
            <person name="Banfield J.F."/>
            <person name="Atlas R.M."/>
            <person name="Andersen G.L."/>
        </authorList>
    </citation>
    <scope>NUCLEOTIDE SEQUENCE [LARGE SCALE GENOMIC DNA]</scope>
</reference>
<keyword evidence="3" id="KW-0448">Lipopolysaccharide biosynthesis</keyword>
<dbReference type="CDD" id="cd02517">
    <property type="entry name" value="CMP-KDO-Synthetase"/>
    <property type="match status" value="1"/>
</dbReference>
<dbReference type="Pfam" id="PF02348">
    <property type="entry name" value="CTP_transf_3"/>
    <property type="match status" value="1"/>
</dbReference>
<name>A0A1Y5F6M1_9BACT</name>
<evidence type="ECO:0000256" key="2">
    <source>
        <dbReference type="ARBA" id="ARBA00022695"/>
    </source>
</evidence>
<proteinExistence type="predicted"/>
<evidence type="ECO:0000256" key="3">
    <source>
        <dbReference type="ARBA" id="ARBA00022985"/>
    </source>
</evidence>
<dbReference type="GO" id="GO:0008690">
    <property type="term" value="F:3-deoxy-manno-octulosonate cytidylyltransferase activity"/>
    <property type="evidence" value="ECO:0007669"/>
    <property type="project" value="InterPro"/>
</dbReference>
<evidence type="ECO:0000313" key="5">
    <source>
        <dbReference type="Proteomes" id="UP000196531"/>
    </source>
</evidence>
<dbReference type="AlphaFoldDB" id="A0A1Y5F6M1"/>
<comment type="caution">
    <text evidence="4">The sequence shown here is derived from an EMBL/GenBank/DDBJ whole genome shotgun (WGS) entry which is preliminary data.</text>
</comment>
<dbReference type="Proteomes" id="UP000196531">
    <property type="component" value="Unassembled WGS sequence"/>
</dbReference>
<dbReference type="PANTHER" id="PTHR42866">
    <property type="entry name" value="3-DEOXY-MANNO-OCTULOSONATE CYTIDYLYLTRANSFERASE"/>
    <property type="match status" value="1"/>
</dbReference>
<organism evidence="4 5">
    <name type="scientific">Halobacteriovorax marinus</name>
    <dbReference type="NCBI Taxonomy" id="97084"/>
    <lineage>
        <taxon>Bacteria</taxon>
        <taxon>Pseudomonadati</taxon>
        <taxon>Bdellovibrionota</taxon>
        <taxon>Bacteriovoracia</taxon>
        <taxon>Bacteriovoracales</taxon>
        <taxon>Halobacteriovoraceae</taxon>
        <taxon>Halobacteriovorax</taxon>
    </lineage>
</organism>
<dbReference type="InterPro" id="IPR004528">
    <property type="entry name" value="KdsB"/>
</dbReference>
<accession>A0A1Y5F6M1</accession>
<dbReference type="Gene3D" id="3.90.550.10">
    <property type="entry name" value="Spore Coat Polysaccharide Biosynthesis Protein SpsA, Chain A"/>
    <property type="match status" value="1"/>
</dbReference>
<dbReference type="PANTHER" id="PTHR42866:SF2">
    <property type="entry name" value="3-DEOXY-MANNO-OCTULOSONATE CYTIDYLYLTRANSFERASE, MITOCHONDRIAL"/>
    <property type="match status" value="1"/>
</dbReference>
<keyword evidence="2 4" id="KW-0548">Nucleotidyltransferase</keyword>
<evidence type="ECO:0000256" key="1">
    <source>
        <dbReference type="ARBA" id="ARBA00022679"/>
    </source>
</evidence>
<dbReference type="NCBIfam" id="NF003952">
    <property type="entry name" value="PRK05450.1-5"/>
    <property type="match status" value="1"/>
</dbReference>
<dbReference type="InterPro" id="IPR029044">
    <property type="entry name" value="Nucleotide-diphossugar_trans"/>
</dbReference>
<protein>
    <submittedName>
        <fullName evidence="4">3-deoxy-D-manno-octulosonate cytidylyltransferase</fullName>
    </submittedName>
</protein>
<dbReference type="SUPFAM" id="SSF53448">
    <property type="entry name" value="Nucleotide-diphospho-sugar transferases"/>
    <property type="match status" value="1"/>
</dbReference>
<sequence length="253" mass="28762">MNNLRVLVLIPARYASSRFPGKPLAVISKKSMIQRVYDNCSKIKNDLSSSTVCVVTDDQRIEDHVLSFGGKVVRVDDDVPSGSERIALALTRFFSNEKWDLVINVQGDEPLIESDLLFRLARFHSQSSFDMATVVKPFVGFPDEHLDPNKVKAIYSPIKGQCLYFSRSRLPFYRDETEQQKWHLHIGIYSFRPSVLNDFCNLADSYYENIEKLEQLRALENGYTIGAIETDMTLMGVDVPEDIEKLEGVLGES</sequence>
<evidence type="ECO:0000313" key="4">
    <source>
        <dbReference type="EMBL" id="OUR96537.1"/>
    </source>
</evidence>
<dbReference type="InterPro" id="IPR003329">
    <property type="entry name" value="Cytidylyl_trans"/>
</dbReference>
<gene>
    <name evidence="4" type="ORF">A9Q84_09310</name>
</gene>
<dbReference type="GO" id="GO:0005829">
    <property type="term" value="C:cytosol"/>
    <property type="evidence" value="ECO:0007669"/>
    <property type="project" value="TreeGrafter"/>
</dbReference>
<dbReference type="NCBIfam" id="TIGR00466">
    <property type="entry name" value="kdsB"/>
    <property type="match status" value="1"/>
</dbReference>